<proteinExistence type="predicted"/>
<accession>A0A931GRP0</accession>
<dbReference type="Proteomes" id="UP000614047">
    <property type="component" value="Unassembled WGS sequence"/>
</dbReference>
<keyword evidence="3" id="KW-1185">Reference proteome</keyword>
<dbReference type="RefSeq" id="WP_197012466.1">
    <property type="nucleotide sequence ID" value="NZ_BAABES010000010.1"/>
</dbReference>
<reference evidence="2" key="1">
    <citation type="submission" date="2020-11" db="EMBL/GenBank/DDBJ databases">
        <title>Sequencing the genomes of 1000 actinobacteria strains.</title>
        <authorList>
            <person name="Klenk H.-P."/>
        </authorList>
    </citation>
    <scope>NUCLEOTIDE SEQUENCE</scope>
    <source>
        <strain evidence="2">DSM 43175</strain>
    </source>
</reference>
<gene>
    <name evidence="2" type="ORF">IW256_004042</name>
</gene>
<comment type="caution">
    <text evidence="2">The sequence shown here is derived from an EMBL/GenBank/DDBJ whole genome shotgun (WGS) entry which is preliminary data.</text>
</comment>
<dbReference type="AlphaFoldDB" id="A0A931GRP0"/>
<dbReference type="EMBL" id="JADOUA010000001">
    <property type="protein sequence ID" value="MBG6089929.1"/>
    <property type="molecule type" value="Genomic_DNA"/>
</dbReference>
<evidence type="ECO:0000313" key="3">
    <source>
        <dbReference type="Proteomes" id="UP000614047"/>
    </source>
</evidence>
<organism evidence="2 3">
    <name type="scientific">Actinomadura viridis</name>
    <dbReference type="NCBI Taxonomy" id="58110"/>
    <lineage>
        <taxon>Bacteria</taxon>
        <taxon>Bacillati</taxon>
        <taxon>Actinomycetota</taxon>
        <taxon>Actinomycetes</taxon>
        <taxon>Streptosporangiales</taxon>
        <taxon>Thermomonosporaceae</taxon>
        <taxon>Actinomadura</taxon>
    </lineage>
</organism>
<evidence type="ECO:0000256" key="1">
    <source>
        <dbReference type="SAM" id="MobiDB-lite"/>
    </source>
</evidence>
<evidence type="ECO:0000313" key="2">
    <source>
        <dbReference type="EMBL" id="MBG6089929.1"/>
    </source>
</evidence>
<sequence length="295" mass="32427">MASTIHSIPADRDDGGQRPCARGDRCINATVTFTGGQRIIEPALGYRALCDADREFTLRCLEQLPAYHRELGERIGDKSSTGHGPKVSGSKNAPIPINLTFDTLRVELVNVISSWAGRIYRVAGLAGRETDRSLEDRARYGAPFAAYPDQPFEEMCETLAARLDALLALPAEPMTRTMTTVDADDLPEGTPVRRNHWTGTAEAILELDGGDAALEMFRLNARCRWTLGHTGKDEKIAGRCFSCDQLDVLVRPDLSAGLEDYAECSACGTRYFGAEYTNLLRAVYEAELDKLRHSA</sequence>
<name>A0A931GRP0_9ACTN</name>
<protein>
    <submittedName>
        <fullName evidence="2">Uncharacterized protein</fullName>
    </submittedName>
</protein>
<feature type="region of interest" description="Disordered" evidence="1">
    <location>
        <begin position="73"/>
        <end position="92"/>
    </location>
</feature>